<dbReference type="FunFam" id="3.80.10.10:FF:001164">
    <property type="entry name" value="GH01279p"/>
    <property type="match status" value="1"/>
</dbReference>
<evidence type="ECO:0000256" key="1">
    <source>
        <dbReference type="ARBA" id="ARBA00004651"/>
    </source>
</evidence>
<feature type="transmembrane region" description="Helical" evidence="14">
    <location>
        <begin position="571"/>
        <end position="590"/>
    </location>
</feature>
<keyword evidence="11 13" id="KW-0807">Transducer</keyword>
<dbReference type="Pfam" id="PF13855">
    <property type="entry name" value="LRR_8"/>
    <property type="match status" value="2"/>
</dbReference>
<dbReference type="PROSITE" id="PS51450">
    <property type="entry name" value="LRR"/>
    <property type="match status" value="3"/>
</dbReference>
<evidence type="ECO:0000256" key="11">
    <source>
        <dbReference type="ARBA" id="ARBA00023224"/>
    </source>
</evidence>
<dbReference type="FunFam" id="1.20.1070.10:FF:000343">
    <property type="entry name" value="Uncharacterized protein"/>
    <property type="match status" value="1"/>
</dbReference>
<dbReference type="PRINTS" id="PR00237">
    <property type="entry name" value="GPCRRHODOPSN"/>
</dbReference>
<feature type="domain" description="G-protein coupled receptors family 1 profile" evidence="16">
    <location>
        <begin position="460"/>
        <end position="745"/>
    </location>
</feature>
<dbReference type="InterPro" id="IPR017452">
    <property type="entry name" value="GPCR_Rhodpsn_7TM"/>
</dbReference>
<feature type="transmembrane region" description="Helical" evidence="14">
    <location>
        <begin position="689"/>
        <end position="713"/>
    </location>
</feature>
<feature type="disulfide bond" evidence="12">
    <location>
        <begin position="96"/>
        <end position="111"/>
    </location>
</feature>
<dbReference type="PROSITE" id="PS00237">
    <property type="entry name" value="G_PROTEIN_RECEP_F1_1"/>
    <property type="match status" value="1"/>
</dbReference>
<feature type="transmembrane region" description="Helical" evidence="14">
    <location>
        <begin position="448"/>
        <end position="467"/>
    </location>
</feature>
<dbReference type="EnsemblMetazoa" id="XM_038196898.1">
    <property type="protein sequence ID" value="XP_038052826.1"/>
    <property type="gene ID" value="LOC119725493"/>
</dbReference>
<evidence type="ECO:0000256" key="14">
    <source>
        <dbReference type="SAM" id="Phobius"/>
    </source>
</evidence>
<dbReference type="InterPro" id="IPR000276">
    <property type="entry name" value="GPCR_Rhodpsn"/>
</dbReference>
<dbReference type="RefSeq" id="XP_038052826.1">
    <property type="nucleotide sequence ID" value="XM_038196898.1"/>
</dbReference>
<feature type="transmembrane region" description="Helical" evidence="14">
    <location>
        <begin position="539"/>
        <end position="559"/>
    </location>
</feature>
<feature type="signal peptide" evidence="15">
    <location>
        <begin position="1"/>
        <end position="35"/>
    </location>
</feature>
<dbReference type="PANTHER" id="PTHR24372:SF77">
    <property type="entry name" value="G-PROTEIN COUPLED RECEPTORS FAMILY 1 PROFILE DOMAIN-CONTAINING PROTEIN"/>
    <property type="match status" value="1"/>
</dbReference>
<evidence type="ECO:0000256" key="2">
    <source>
        <dbReference type="ARBA" id="ARBA00022475"/>
    </source>
</evidence>
<keyword evidence="8 14" id="KW-0472">Membrane</keyword>
<feature type="disulfide bond" evidence="12">
    <location>
        <begin position="54"/>
        <end position="69"/>
    </location>
</feature>
<organism evidence="17 18">
    <name type="scientific">Patiria miniata</name>
    <name type="common">Bat star</name>
    <name type="synonym">Asterina miniata</name>
    <dbReference type="NCBI Taxonomy" id="46514"/>
    <lineage>
        <taxon>Eukaryota</taxon>
        <taxon>Metazoa</taxon>
        <taxon>Echinodermata</taxon>
        <taxon>Eleutherozoa</taxon>
        <taxon>Asterozoa</taxon>
        <taxon>Asteroidea</taxon>
        <taxon>Valvatacea</taxon>
        <taxon>Valvatida</taxon>
        <taxon>Asterinidae</taxon>
        <taxon>Patiria</taxon>
    </lineage>
</organism>
<evidence type="ECO:0000256" key="5">
    <source>
        <dbReference type="ARBA" id="ARBA00022737"/>
    </source>
</evidence>
<dbReference type="SMART" id="SM00192">
    <property type="entry name" value="LDLa"/>
    <property type="match status" value="2"/>
</dbReference>
<dbReference type="Pfam" id="PF00057">
    <property type="entry name" value="Ldl_recept_a"/>
    <property type="match status" value="1"/>
</dbReference>
<accession>A0A913ZP57</accession>
<feature type="transmembrane region" description="Helical" evidence="14">
    <location>
        <begin position="642"/>
        <end position="668"/>
    </location>
</feature>
<feature type="transmembrane region" description="Helical" evidence="14">
    <location>
        <begin position="725"/>
        <end position="751"/>
    </location>
</feature>
<keyword evidence="5" id="KW-0677">Repeat</keyword>
<reference evidence="17" key="1">
    <citation type="submission" date="2022-11" db="UniProtKB">
        <authorList>
            <consortium name="EnsemblMetazoa"/>
        </authorList>
    </citation>
    <scope>IDENTIFICATION</scope>
</reference>
<dbReference type="AlphaFoldDB" id="A0A913ZP57"/>
<evidence type="ECO:0000313" key="17">
    <source>
        <dbReference type="EnsemblMetazoa" id="XP_038052826.1"/>
    </source>
</evidence>
<dbReference type="GO" id="GO:0009755">
    <property type="term" value="P:hormone-mediated signaling pathway"/>
    <property type="evidence" value="ECO:0007669"/>
    <property type="project" value="TreeGrafter"/>
</dbReference>
<evidence type="ECO:0000256" key="10">
    <source>
        <dbReference type="ARBA" id="ARBA00023170"/>
    </source>
</evidence>
<evidence type="ECO:0000256" key="8">
    <source>
        <dbReference type="ARBA" id="ARBA00023136"/>
    </source>
</evidence>
<keyword evidence="10 13" id="KW-0675">Receptor</keyword>
<comment type="subcellular location">
    <subcellularLocation>
        <location evidence="1">Cell membrane</location>
        <topology evidence="1">Multi-pass membrane protein</topology>
    </subcellularLocation>
</comment>
<dbReference type="PANTHER" id="PTHR24372">
    <property type="entry name" value="GLYCOPROTEIN HORMONE RECEPTOR"/>
    <property type="match status" value="1"/>
</dbReference>
<dbReference type="PROSITE" id="PS50068">
    <property type="entry name" value="LDLRA_2"/>
    <property type="match status" value="2"/>
</dbReference>
<dbReference type="OrthoDB" id="10035376at2759"/>
<keyword evidence="2" id="KW-1003">Cell membrane</keyword>
<sequence length="806" mass="89994">MAKCHRWDVAQNPRLASFMFSFLCFLPAANVPCTADSYHCMGQGRRCIRPGLVCDGTKDCSTGDDEFFCQIPDDGSCVGRTLCATDNACVNISAVCDGKAECPGGGDELGCSEPCPFQCRCGGYNLVCSSVPWDEASASWVSRDTVNLLAMNLGKFYSNLSQVDASTTTTTSLSVKDSIHLDFAEFKQLKILTLVQIRIGHLDEESFPGLKYVHTLLVYNNWITTVQPRSFQDMAALTTLFLSENAMTDLPVDVFAGLRNLQQLHLDENVLKTLPADVFLPLKLLDILNLKKNTIEAIEYGAFRGLLSLKHLFLSENNITDLIPGVFAPLAYLQTLHLDLNNLRFLRNGTFSGLHRLEYLDLSENPITIIEKGAFTGLSRIYEFYMVLMEAGISDLQREMFEGLESLNSFSADDHRFCCLLNVSTECHTPPSPFATCEGLLRRTVLRMFMWILGLSAVVGNIFVIFWRYKQRHKEPHNWVQIFLILNLAVSDLLMGVYMVMIGSADVHFGQDYFLYAVQWRSAPLCKLAGVISVMSSEASTLIITVISLDRCFCIVFPYGSLRLRVRSARITVAIIWAVSAFFSLLPNVIEKYVPGFYGLSDVCVGLPLATKSDYKASWHETDNLTFTFVFDEMDEKTPASYYAIFLFIVVSLVCFVIITACYVAIFVSVKRSSKGATRRRDRDEEVKMAIKMALIVGTNFSCWMPIIIMGLLSQTGAVTIPVKTYAWTMVFVLPINSSINPYLYTISTLLTQRYQRLKRSNESSQTAPLTSGGCNHSTRRTSLTAVATSTNVDSTAQNIPMINRK</sequence>
<dbReference type="CDD" id="cd00112">
    <property type="entry name" value="LDLa"/>
    <property type="match status" value="1"/>
</dbReference>
<evidence type="ECO:0000256" key="9">
    <source>
        <dbReference type="ARBA" id="ARBA00023157"/>
    </source>
</evidence>
<protein>
    <recommendedName>
        <fullName evidence="16">G-protein coupled receptors family 1 profile domain-containing protein</fullName>
    </recommendedName>
</protein>
<dbReference type="Pfam" id="PF00001">
    <property type="entry name" value="7tm_1"/>
    <property type="match status" value="1"/>
</dbReference>
<dbReference type="SUPFAM" id="SSF57424">
    <property type="entry name" value="LDL receptor-like module"/>
    <property type="match status" value="2"/>
</dbReference>
<dbReference type="GO" id="GO:0008528">
    <property type="term" value="F:G protein-coupled peptide receptor activity"/>
    <property type="evidence" value="ECO:0007669"/>
    <property type="project" value="TreeGrafter"/>
</dbReference>
<dbReference type="SUPFAM" id="SSF81321">
    <property type="entry name" value="Family A G protein-coupled receptor-like"/>
    <property type="match status" value="1"/>
</dbReference>
<dbReference type="Gene3D" id="1.20.1070.10">
    <property type="entry name" value="Rhodopsin 7-helix transmembrane proteins"/>
    <property type="match status" value="1"/>
</dbReference>
<dbReference type="SUPFAM" id="SSF52058">
    <property type="entry name" value="L domain-like"/>
    <property type="match status" value="1"/>
</dbReference>
<keyword evidence="9 12" id="KW-1015">Disulfide bond</keyword>
<keyword evidence="6 14" id="KW-1133">Transmembrane helix</keyword>
<dbReference type="InterPro" id="IPR036055">
    <property type="entry name" value="LDL_receptor-like_sf"/>
</dbReference>
<evidence type="ECO:0000256" key="7">
    <source>
        <dbReference type="ARBA" id="ARBA00023040"/>
    </source>
</evidence>
<dbReference type="GO" id="GO:0005886">
    <property type="term" value="C:plasma membrane"/>
    <property type="evidence" value="ECO:0007669"/>
    <property type="project" value="UniProtKB-SubCell"/>
</dbReference>
<evidence type="ECO:0000256" key="6">
    <source>
        <dbReference type="ARBA" id="ARBA00022989"/>
    </source>
</evidence>
<feature type="disulfide bond" evidence="12">
    <location>
        <begin position="77"/>
        <end position="89"/>
    </location>
</feature>
<dbReference type="InterPro" id="IPR003591">
    <property type="entry name" value="Leu-rich_rpt_typical-subtyp"/>
</dbReference>
<keyword evidence="18" id="KW-1185">Reference proteome</keyword>
<keyword evidence="4 13" id="KW-0812">Transmembrane</keyword>
<dbReference type="GeneID" id="119725493"/>
<dbReference type="InterPro" id="IPR001611">
    <property type="entry name" value="Leu-rich_rpt"/>
</dbReference>
<dbReference type="InterPro" id="IPR002172">
    <property type="entry name" value="LDrepeatLR_classA_rpt"/>
</dbReference>
<dbReference type="GO" id="GO:0007189">
    <property type="term" value="P:adenylate cyclase-activating G protein-coupled receptor signaling pathway"/>
    <property type="evidence" value="ECO:0007669"/>
    <property type="project" value="TreeGrafter"/>
</dbReference>
<keyword evidence="3" id="KW-0433">Leucine-rich repeat</keyword>
<proteinExistence type="inferred from homology"/>
<keyword evidence="15" id="KW-0732">Signal</keyword>
<dbReference type="Proteomes" id="UP000887568">
    <property type="component" value="Unplaced"/>
</dbReference>
<evidence type="ECO:0000256" key="4">
    <source>
        <dbReference type="ARBA" id="ARBA00022692"/>
    </source>
</evidence>
<dbReference type="Gene3D" id="4.10.400.10">
    <property type="entry name" value="Low-density Lipoprotein Receptor"/>
    <property type="match status" value="2"/>
</dbReference>
<dbReference type="SMART" id="SM00369">
    <property type="entry name" value="LRR_TYP"/>
    <property type="match status" value="7"/>
</dbReference>
<feature type="chain" id="PRO_5037540244" description="G-protein coupled receptors family 1 profile domain-containing protein" evidence="15">
    <location>
        <begin position="36"/>
        <end position="806"/>
    </location>
</feature>
<name>A0A913ZP57_PATMI</name>
<keyword evidence="7 13" id="KW-0297">G-protein coupled receptor</keyword>
<evidence type="ECO:0000256" key="15">
    <source>
        <dbReference type="SAM" id="SignalP"/>
    </source>
</evidence>
<dbReference type="Pfam" id="PF00560">
    <property type="entry name" value="LRR_1"/>
    <property type="match status" value="1"/>
</dbReference>
<dbReference type="Gene3D" id="3.80.10.10">
    <property type="entry name" value="Ribonuclease Inhibitor"/>
    <property type="match status" value="2"/>
</dbReference>
<comment type="caution">
    <text evidence="12">Lacks conserved residue(s) required for the propagation of feature annotation.</text>
</comment>
<feature type="transmembrane region" description="Helical" evidence="14">
    <location>
        <begin position="479"/>
        <end position="501"/>
    </location>
</feature>
<evidence type="ECO:0000256" key="12">
    <source>
        <dbReference type="PROSITE-ProRule" id="PRU00124"/>
    </source>
</evidence>
<comment type="similarity">
    <text evidence="13">Belongs to the G-protein coupled receptor 1 family.</text>
</comment>
<evidence type="ECO:0000259" key="16">
    <source>
        <dbReference type="PROSITE" id="PS50262"/>
    </source>
</evidence>
<dbReference type="InterPro" id="IPR023415">
    <property type="entry name" value="LDLR_class-A_CS"/>
</dbReference>
<evidence type="ECO:0000256" key="3">
    <source>
        <dbReference type="ARBA" id="ARBA00022614"/>
    </source>
</evidence>
<dbReference type="OMA" id="KASWHET"/>
<dbReference type="PROSITE" id="PS01209">
    <property type="entry name" value="LDLRA_1"/>
    <property type="match status" value="1"/>
</dbReference>
<dbReference type="PROSITE" id="PS50262">
    <property type="entry name" value="G_PROTEIN_RECEP_F1_2"/>
    <property type="match status" value="1"/>
</dbReference>
<evidence type="ECO:0000256" key="13">
    <source>
        <dbReference type="RuleBase" id="RU000688"/>
    </source>
</evidence>
<dbReference type="InterPro" id="IPR032675">
    <property type="entry name" value="LRR_dom_sf"/>
</dbReference>
<evidence type="ECO:0000313" key="18">
    <source>
        <dbReference type="Proteomes" id="UP000887568"/>
    </source>
</evidence>